<reference evidence="1" key="1">
    <citation type="submission" date="2020-10" db="EMBL/GenBank/DDBJ databases">
        <authorList>
            <person name="Gilroy R."/>
        </authorList>
    </citation>
    <scope>NUCLEOTIDE SEQUENCE</scope>
    <source>
        <strain evidence="1">ChiW13-3771</strain>
    </source>
</reference>
<name>A0A9D1JE74_9FIRM</name>
<dbReference type="AlphaFoldDB" id="A0A9D1JE74"/>
<comment type="caution">
    <text evidence="1">The sequence shown here is derived from an EMBL/GenBank/DDBJ whole genome shotgun (WGS) entry which is preliminary data.</text>
</comment>
<evidence type="ECO:0008006" key="3">
    <source>
        <dbReference type="Google" id="ProtNLM"/>
    </source>
</evidence>
<accession>A0A9D1JE74</accession>
<sequence length="101" mass="11733">MASEMNSEINVFINKYVKEIRNNNAAFFAGAGFSKESGYVDWKTLLESIASELGIEVEKEHDLVALAQYCYNKHQNRGIINDVIFEEFLKQKEETTFFWKI</sequence>
<reference evidence="1" key="2">
    <citation type="journal article" date="2021" name="PeerJ">
        <title>Extensive microbial diversity within the chicken gut microbiome revealed by metagenomics and culture.</title>
        <authorList>
            <person name="Gilroy R."/>
            <person name="Ravi A."/>
            <person name="Getino M."/>
            <person name="Pursley I."/>
            <person name="Horton D.L."/>
            <person name="Alikhan N.F."/>
            <person name="Baker D."/>
            <person name="Gharbi K."/>
            <person name="Hall N."/>
            <person name="Watson M."/>
            <person name="Adriaenssens E.M."/>
            <person name="Foster-Nyarko E."/>
            <person name="Jarju S."/>
            <person name="Secka A."/>
            <person name="Antonio M."/>
            <person name="Oren A."/>
            <person name="Chaudhuri R.R."/>
            <person name="La Ragione R."/>
            <person name="Hildebrand F."/>
            <person name="Pallen M.J."/>
        </authorList>
    </citation>
    <scope>NUCLEOTIDE SEQUENCE</scope>
    <source>
        <strain evidence="1">ChiW13-3771</strain>
    </source>
</reference>
<organism evidence="1 2">
    <name type="scientific">Candidatus Fimimorpha faecalis</name>
    <dbReference type="NCBI Taxonomy" id="2840824"/>
    <lineage>
        <taxon>Bacteria</taxon>
        <taxon>Bacillati</taxon>
        <taxon>Bacillota</taxon>
        <taxon>Clostridia</taxon>
        <taxon>Eubacteriales</taxon>
        <taxon>Candidatus Fimimorpha</taxon>
    </lineage>
</organism>
<evidence type="ECO:0000313" key="2">
    <source>
        <dbReference type="Proteomes" id="UP000824201"/>
    </source>
</evidence>
<proteinExistence type="predicted"/>
<dbReference type="Proteomes" id="UP000824201">
    <property type="component" value="Unassembled WGS sequence"/>
</dbReference>
<evidence type="ECO:0000313" key="1">
    <source>
        <dbReference type="EMBL" id="HIR89789.1"/>
    </source>
</evidence>
<dbReference type="EMBL" id="DVHN01000179">
    <property type="protein sequence ID" value="HIR89789.1"/>
    <property type="molecule type" value="Genomic_DNA"/>
</dbReference>
<protein>
    <recommendedName>
        <fullName evidence="3">SIR2-like domain-containing protein</fullName>
    </recommendedName>
</protein>
<gene>
    <name evidence="1" type="ORF">IAC96_12665</name>
</gene>